<dbReference type="RefSeq" id="YP_009325507.1">
    <property type="nucleotide sequence ID" value="NC_031964.1"/>
</dbReference>
<keyword evidence="2" id="KW-1185">Reference proteome</keyword>
<dbReference type="OMA" id="YTHIHYL"/>
<accession>A0A1J1HGJ5</accession>
<dbReference type="GeneID" id="30315866"/>
<dbReference type="KEGG" id="prel:PRELSG_API05000"/>
<sequence>MKKMNFNIVNYNYNYFKYFYLNKCFINIYKFKNNLLFNYFFYKNNNIFCKNINNNINSFNNNKMLYNVNNNFLYLYEIIKYNWYKYLILDTKYNLFVIYNNYIKYLYKYNIKLNLYLIKNLYNINNNLINNNIIFKNNYIIYNNQINIYSYDYINLLINNNFNNKIYYNYNNNIIYNLYLNDITIGLQSINIIFENKNIKNYNISFISKDVYIIFHIKYYNYLDNIIYIYNMCNKYKKNYFNYKLNFYSYIFEDISSIIYSGYSLNTDFYSINNNIEKYFNYLLKTINIYQSCKSSFIYIYNILLESIIKQYNYQNIYLPSIYFELIIKKMLSCIKIISHNFKIFKYNDIIPLYLINIINYSLILNNKYIYKYKPIILGITKSILANSGFLSNISFQNTFKIINLNILNNKIDWLIDIKSKIIMTDLLPIGNGWYRYFTQ</sequence>
<dbReference type="SUPFAM" id="SSF64484">
    <property type="entry name" value="beta and beta-prime subunits of DNA dependent RNA-polymerase"/>
    <property type="match status" value="1"/>
</dbReference>
<dbReference type="Gene3D" id="1.10.1790.20">
    <property type="match status" value="1"/>
</dbReference>
<dbReference type="Gene3D" id="1.10.150.390">
    <property type="match status" value="1"/>
</dbReference>
<reference evidence="1 2" key="1">
    <citation type="submission" date="2015-04" db="EMBL/GenBank/DDBJ databases">
        <authorList>
            <consortium name="Pathogen Informatics"/>
        </authorList>
    </citation>
    <scope>NUCLEOTIDE SEQUENCE [LARGE SCALE GENOMIC DNA]</scope>
    <source>
        <strain evidence="1 2">SGS1</strain>
    </source>
</reference>
<evidence type="ECO:0000313" key="1">
    <source>
        <dbReference type="EMBL" id="CRH02965.1"/>
    </source>
</evidence>
<dbReference type="VEuPathDB" id="PlasmoDB:PRELSG_API05100"/>
<evidence type="ECO:0008006" key="3">
    <source>
        <dbReference type="Google" id="ProtNLM"/>
    </source>
</evidence>
<evidence type="ECO:0000313" key="2">
    <source>
        <dbReference type="Proteomes" id="UP000220158"/>
    </source>
</evidence>
<dbReference type="OrthoDB" id="392892at2759"/>
<dbReference type="AlphaFoldDB" id="A0A1J1HGJ5"/>
<dbReference type="EMBL" id="LN835310">
    <property type="protein sequence ID" value="CRH02965.1"/>
    <property type="molecule type" value="Genomic_DNA"/>
</dbReference>
<proteinExistence type="predicted"/>
<name>A0A1J1HGJ5_PLARL</name>
<dbReference type="Proteomes" id="UP000220158">
    <property type="component" value="Apicoplast API"/>
</dbReference>
<organism evidence="1 2">
    <name type="scientific">Plasmodium relictum</name>
    <dbReference type="NCBI Taxonomy" id="85471"/>
    <lineage>
        <taxon>Eukaryota</taxon>
        <taxon>Sar</taxon>
        <taxon>Alveolata</taxon>
        <taxon>Apicomplexa</taxon>
        <taxon>Aconoidasida</taxon>
        <taxon>Haemosporida</taxon>
        <taxon>Plasmodiidae</taxon>
        <taxon>Plasmodium</taxon>
        <taxon>Plasmodium (Haemamoeba)</taxon>
    </lineage>
</organism>
<gene>
    <name evidence="1" type="ORF">PRELSG_API05000</name>
</gene>
<dbReference type="CDD" id="cd02655">
    <property type="entry name" value="RNAP_beta'_C"/>
    <property type="match status" value="1"/>
</dbReference>
<protein>
    <recommendedName>
        <fullName evidence="3">DNA-directed RNA polymerase subunit beta</fullName>
    </recommendedName>
</protein>